<protein>
    <submittedName>
        <fullName evidence="2">Uncharacterized protein</fullName>
    </submittedName>
</protein>
<reference evidence="2 3" key="1">
    <citation type="journal article" date="2018" name="Sci. Rep.">
        <title>Genome sequence of the cauliflower mushroom Sparassis crispa (Hanabiratake) and its association with beneficial usage.</title>
        <authorList>
            <person name="Kiyama R."/>
            <person name="Furutani Y."/>
            <person name="Kawaguchi K."/>
            <person name="Nakanishi T."/>
        </authorList>
    </citation>
    <scope>NUCLEOTIDE SEQUENCE [LARGE SCALE GENOMIC DNA]</scope>
</reference>
<evidence type="ECO:0000313" key="3">
    <source>
        <dbReference type="Proteomes" id="UP000287166"/>
    </source>
</evidence>
<dbReference type="GeneID" id="38781425"/>
<dbReference type="InParanoid" id="A0A401GQK9"/>
<evidence type="ECO:0000313" key="2">
    <source>
        <dbReference type="EMBL" id="GBE84508.1"/>
    </source>
</evidence>
<dbReference type="RefSeq" id="XP_027615421.1">
    <property type="nucleotide sequence ID" value="XM_027759620.1"/>
</dbReference>
<sequence length="601" mass="66023">MPPRTNSTPTKNCGRTAGRKSIKSDKMVADSDVEMDETSPSKQKITAVKSTPKAVVPMPRNVKAKNMMDYSDEDTVTREKAITIPHKGGKNNQTIDNSDEDMAVNSSHKAGKYQKVVESSNDDKTNLASCMSGRTAAKIASAKLKDVFMDNDSDVEQSLESDAALPINEPEITETPKKKANKAFVLLPTPISPSPNKGKATHTPTKRVYVSDSDKDAQPEQSSPIKKGRNRQSRPDSEAEASTKQSKLNPYDVMTLLRLAMTKMSEQERQDFCLQVRQYDPRDCDIRLSPTKSASGSKGKTEDVLIHQPSRSDVQKLLPSKAIVKDGKMEINNEDTDEGEENFECQVTSITLMDPILLKAGAYETLPPFRRAYYVITYQPINTLTSTGVLDGFMGYQVNKPALIKALTFAFSDGLFVNPARANIKNYQMTGSLESRLGARQLAITFGAVTFSAVAASCMIHSMSKWTKDINIVPMSLEWEWTVAFFGSFIGDNYGLYTYQNSVTMSTRPSTLEHPDYAGNSGSTSLNKMLSKASPSKAVAGRHGGPSTSADGKHAAGFILPQGKVPSTLDHWDDVVVYDCTVFFQGIESRKRDNEFSFNSP</sequence>
<dbReference type="EMBL" id="BFAD01000006">
    <property type="protein sequence ID" value="GBE84508.1"/>
    <property type="molecule type" value="Genomic_DNA"/>
</dbReference>
<dbReference type="Proteomes" id="UP000287166">
    <property type="component" value="Unassembled WGS sequence"/>
</dbReference>
<accession>A0A401GQK9</accession>
<proteinExistence type="predicted"/>
<gene>
    <name evidence="2" type="ORF">SCP_0604870</name>
</gene>
<comment type="caution">
    <text evidence="2">The sequence shown here is derived from an EMBL/GenBank/DDBJ whole genome shotgun (WGS) entry which is preliminary data.</text>
</comment>
<keyword evidence="3" id="KW-1185">Reference proteome</keyword>
<evidence type="ECO:0000256" key="1">
    <source>
        <dbReference type="SAM" id="MobiDB-lite"/>
    </source>
</evidence>
<feature type="region of interest" description="Disordered" evidence="1">
    <location>
        <begin position="159"/>
        <end position="247"/>
    </location>
</feature>
<organism evidence="2 3">
    <name type="scientific">Sparassis crispa</name>
    <dbReference type="NCBI Taxonomy" id="139825"/>
    <lineage>
        <taxon>Eukaryota</taxon>
        <taxon>Fungi</taxon>
        <taxon>Dikarya</taxon>
        <taxon>Basidiomycota</taxon>
        <taxon>Agaricomycotina</taxon>
        <taxon>Agaricomycetes</taxon>
        <taxon>Polyporales</taxon>
        <taxon>Sparassidaceae</taxon>
        <taxon>Sparassis</taxon>
    </lineage>
</organism>
<name>A0A401GQK9_9APHY</name>
<feature type="region of interest" description="Disordered" evidence="1">
    <location>
        <begin position="1"/>
        <end position="128"/>
    </location>
</feature>
<dbReference type="AlphaFoldDB" id="A0A401GQK9"/>
<feature type="compositionally biased region" description="Polar residues" evidence="1">
    <location>
        <begin position="1"/>
        <end position="13"/>
    </location>
</feature>